<proteinExistence type="predicted"/>
<dbReference type="Proteomes" id="UP001055072">
    <property type="component" value="Unassembled WGS sequence"/>
</dbReference>
<name>A0ACB8U0E0_9APHY</name>
<evidence type="ECO:0000313" key="2">
    <source>
        <dbReference type="Proteomes" id="UP001055072"/>
    </source>
</evidence>
<dbReference type="EMBL" id="MU274916">
    <property type="protein sequence ID" value="KAI0087706.1"/>
    <property type="molecule type" value="Genomic_DNA"/>
</dbReference>
<keyword evidence="2" id="KW-1185">Reference proteome</keyword>
<sequence>MSALLTLRNLKATTALAPLSRSIVNRAALRPVPSTRGKEASGIIMANESPLLTKSALKAGTIDSPAAFLTAIGRSSETKLNVETWDEMWKMDGEAMKKAGLAVKDRRYILWSMEKYRLGEDPTEFAHPPKPRKKIRGWGPKVQNGKVNRSRTRRSS</sequence>
<reference evidence="1" key="1">
    <citation type="journal article" date="2021" name="Environ. Microbiol.">
        <title>Gene family expansions and transcriptome signatures uncover fungal adaptations to wood decay.</title>
        <authorList>
            <person name="Hage H."/>
            <person name="Miyauchi S."/>
            <person name="Viragh M."/>
            <person name="Drula E."/>
            <person name="Min B."/>
            <person name="Chaduli D."/>
            <person name="Navarro D."/>
            <person name="Favel A."/>
            <person name="Norest M."/>
            <person name="Lesage-Meessen L."/>
            <person name="Balint B."/>
            <person name="Merenyi Z."/>
            <person name="de Eugenio L."/>
            <person name="Morin E."/>
            <person name="Martinez A.T."/>
            <person name="Baldrian P."/>
            <person name="Stursova M."/>
            <person name="Martinez M.J."/>
            <person name="Novotny C."/>
            <person name="Magnuson J.K."/>
            <person name="Spatafora J.W."/>
            <person name="Maurice S."/>
            <person name="Pangilinan J."/>
            <person name="Andreopoulos W."/>
            <person name="LaButti K."/>
            <person name="Hundley H."/>
            <person name="Na H."/>
            <person name="Kuo A."/>
            <person name="Barry K."/>
            <person name="Lipzen A."/>
            <person name="Henrissat B."/>
            <person name="Riley R."/>
            <person name="Ahrendt S."/>
            <person name="Nagy L.G."/>
            <person name="Grigoriev I.V."/>
            <person name="Martin F."/>
            <person name="Rosso M.N."/>
        </authorList>
    </citation>
    <scope>NUCLEOTIDE SEQUENCE</scope>
    <source>
        <strain evidence="1">CBS 384.51</strain>
    </source>
</reference>
<accession>A0ACB8U0E0</accession>
<organism evidence="1 2">
    <name type="scientific">Irpex rosettiformis</name>
    <dbReference type="NCBI Taxonomy" id="378272"/>
    <lineage>
        <taxon>Eukaryota</taxon>
        <taxon>Fungi</taxon>
        <taxon>Dikarya</taxon>
        <taxon>Basidiomycota</taxon>
        <taxon>Agaricomycotina</taxon>
        <taxon>Agaricomycetes</taxon>
        <taxon>Polyporales</taxon>
        <taxon>Irpicaceae</taxon>
        <taxon>Irpex</taxon>
    </lineage>
</organism>
<gene>
    <name evidence="1" type="ORF">BDY19DRAFT_952771</name>
</gene>
<evidence type="ECO:0000313" key="1">
    <source>
        <dbReference type="EMBL" id="KAI0087706.1"/>
    </source>
</evidence>
<protein>
    <submittedName>
        <fullName evidence="1">Uncharacterized protein</fullName>
    </submittedName>
</protein>
<comment type="caution">
    <text evidence="1">The sequence shown here is derived from an EMBL/GenBank/DDBJ whole genome shotgun (WGS) entry which is preliminary data.</text>
</comment>